<organism evidence="2 3">
    <name type="scientific">Mycobacterium phage IdentityCrisis</name>
    <dbReference type="NCBI Taxonomy" id="2599866"/>
    <lineage>
        <taxon>Viruses</taxon>
        <taxon>Duplodnaviria</taxon>
        <taxon>Heunggongvirae</taxon>
        <taxon>Uroviricota</taxon>
        <taxon>Caudoviricetes</taxon>
        <taxon>Identitycrisisvirus</taxon>
        <taxon>Identitycrisisvirus identitycrisis</taxon>
    </lineage>
</organism>
<evidence type="ECO:0000313" key="2">
    <source>
        <dbReference type="EMBL" id="QFG10022.1"/>
    </source>
</evidence>
<feature type="transmembrane region" description="Helical" evidence="1">
    <location>
        <begin position="77"/>
        <end position="99"/>
    </location>
</feature>
<dbReference type="KEGG" id="vg:80019330"/>
<keyword evidence="1" id="KW-0472">Membrane</keyword>
<proteinExistence type="predicted"/>
<reference evidence="2 3" key="1">
    <citation type="submission" date="2019-07" db="EMBL/GenBank/DDBJ databases">
        <authorList>
            <person name="Widmer J."/>
            <person name="Andre W."/>
            <person name="Castro A."/>
            <person name="Cintron J."/>
            <person name="Cintron J."/>
            <person name="Elliott S."/>
            <person name="Harel H."/>
            <person name="Hasan D."/>
            <person name="Page A."/>
            <person name="Santana M."/>
            <person name="Slobasky M."/>
            <person name="Stevens T."/>
            <person name="Vilcin V."/>
            <person name="Whitaker K."/>
            <person name="Yelvington M."/>
            <person name="Wiersma-Koch H."/>
            <person name="Douthitt C."/>
            <person name="D'Elia T."/>
            <person name="Garlena R.A."/>
            <person name="Russell D.A."/>
            <person name="Pope W.H."/>
            <person name="Jacobs-Sera D."/>
            <person name="Hatfull G.F."/>
        </authorList>
    </citation>
    <scope>NUCLEOTIDE SEQUENCE [LARGE SCALE GENOMIC DNA]</scope>
</reference>
<dbReference type="GeneID" id="80019330"/>
<evidence type="ECO:0000256" key="1">
    <source>
        <dbReference type="SAM" id="Phobius"/>
    </source>
</evidence>
<dbReference type="Proteomes" id="UP000326087">
    <property type="component" value="Segment"/>
</dbReference>
<sequence>MNSGTPRLSEVARHLIQPAGIVSTAWPKVRDTCINLGWGFDNWQDGAGRLILALDAEGLYAADTIVISIPRQVGKTYLVGAIVFALALIIPGLTVIWTAHRFKTARETFDSMKAMARGDKCWPHIDRISDSHGDEGIYLRNGSRILFGARENGFGLGFTGVGILILDEAQRVTEKAMDDLIPTMNTVANPLLFLMGTPPRPTDPGEVFTMLRQDALDSVDPEWAEEDNPSVHGVSTELSLYIELSADADADLDDRDQLRKANPSYLIRTSERAIRRMRKALSDDAFRREAFGIWPKVSVHQDIIRPNSWRKLIAIGPDEDVAPDGLAVDMSHNEDISVGAAWIQGSNAHVEEVWAGTDVEAAIAWIAKVAGRRIPVVIDDLSPAAQMIPGLKARKVKVIRSTARYMAKACLLFRNRSRGKAGTLTHANQDSVTKALKGARRRPIADAGGWGYDRRDSTAIIHPLVGVTLALAAATEQHRPATSSTRSGRRAVVL</sequence>
<name>A0A5J6TMT2_9CAUD</name>
<dbReference type="InterPro" id="IPR027417">
    <property type="entry name" value="P-loop_NTPase"/>
</dbReference>
<evidence type="ECO:0000313" key="3">
    <source>
        <dbReference type="Proteomes" id="UP000326087"/>
    </source>
</evidence>
<dbReference type="SUPFAM" id="SSF52540">
    <property type="entry name" value="P-loop containing nucleoside triphosphate hydrolases"/>
    <property type="match status" value="1"/>
</dbReference>
<accession>A0A5J6TMT2</accession>
<gene>
    <name evidence="2" type="primary">2</name>
    <name evidence="2" type="ORF">SEA_IDENTITYCRISIS_2</name>
</gene>
<dbReference type="Gene3D" id="3.40.50.300">
    <property type="entry name" value="P-loop containing nucleotide triphosphate hydrolases"/>
    <property type="match status" value="1"/>
</dbReference>
<keyword evidence="1" id="KW-1133">Transmembrane helix</keyword>
<keyword evidence="1" id="KW-0812">Transmembrane</keyword>
<dbReference type="RefSeq" id="YP_010754731.1">
    <property type="nucleotide sequence ID" value="NC_073463.1"/>
</dbReference>
<dbReference type="EMBL" id="MN234184">
    <property type="protein sequence ID" value="QFG10022.1"/>
    <property type="molecule type" value="Genomic_DNA"/>
</dbReference>
<protein>
    <submittedName>
        <fullName evidence="2">Terminase</fullName>
    </submittedName>
</protein>
<keyword evidence="3" id="KW-1185">Reference proteome</keyword>